<dbReference type="PANTHER" id="PTHR43391:SF86">
    <property type="entry name" value="SHORT-CHAIN DEHYDROGENASE_REDUCTASE FAMILY PROTEIN"/>
    <property type="match status" value="1"/>
</dbReference>
<evidence type="ECO:0000256" key="2">
    <source>
        <dbReference type="ARBA" id="ARBA00023002"/>
    </source>
</evidence>
<dbReference type="PROSITE" id="PS00061">
    <property type="entry name" value="ADH_SHORT"/>
    <property type="match status" value="1"/>
</dbReference>
<keyword evidence="6" id="KW-1185">Reference proteome</keyword>
<dbReference type="SMART" id="SM00822">
    <property type="entry name" value="PKS_KR"/>
    <property type="match status" value="1"/>
</dbReference>
<dbReference type="PRINTS" id="PR00080">
    <property type="entry name" value="SDRFAMILY"/>
</dbReference>
<dbReference type="InterPro" id="IPR020904">
    <property type="entry name" value="Sc_DH/Rdtase_CS"/>
</dbReference>
<evidence type="ECO:0000313" key="5">
    <source>
        <dbReference type="EMBL" id="TLQ45336.1"/>
    </source>
</evidence>
<dbReference type="InterPro" id="IPR036291">
    <property type="entry name" value="NAD(P)-bd_dom_sf"/>
</dbReference>
<evidence type="ECO:0000259" key="4">
    <source>
        <dbReference type="SMART" id="SM00822"/>
    </source>
</evidence>
<dbReference type="GO" id="GO:0005829">
    <property type="term" value="C:cytosol"/>
    <property type="evidence" value="ECO:0007669"/>
    <property type="project" value="TreeGrafter"/>
</dbReference>
<dbReference type="AlphaFoldDB" id="A0A5R9E631"/>
<feature type="domain" description="Ketoreductase" evidence="4">
    <location>
        <begin position="44"/>
        <end position="227"/>
    </location>
</feature>
<evidence type="ECO:0000256" key="1">
    <source>
        <dbReference type="ARBA" id="ARBA00006484"/>
    </source>
</evidence>
<dbReference type="SUPFAM" id="SSF51735">
    <property type="entry name" value="NAD(P)-binding Rossmann-fold domains"/>
    <property type="match status" value="1"/>
</dbReference>
<organism evidence="5 6">
    <name type="scientific">Streptomyces marianii</name>
    <dbReference type="NCBI Taxonomy" id="1817406"/>
    <lineage>
        <taxon>Bacteria</taxon>
        <taxon>Bacillati</taxon>
        <taxon>Actinomycetota</taxon>
        <taxon>Actinomycetes</taxon>
        <taxon>Kitasatosporales</taxon>
        <taxon>Streptomycetaceae</taxon>
        <taxon>Streptomyces</taxon>
    </lineage>
</organism>
<evidence type="ECO:0000313" key="6">
    <source>
        <dbReference type="Proteomes" id="UP000305921"/>
    </source>
</evidence>
<protein>
    <submittedName>
        <fullName evidence="5">SDR family NAD(P)-dependent oxidoreductase</fullName>
    </submittedName>
</protein>
<dbReference type="Gene3D" id="3.40.50.720">
    <property type="entry name" value="NAD(P)-binding Rossmann-like Domain"/>
    <property type="match status" value="1"/>
</dbReference>
<reference evidence="5 6" key="1">
    <citation type="submission" date="2019-05" db="EMBL/GenBank/DDBJ databases">
        <title>Streptomyces marianii sp. nov., a novel marine actinomycete from southern coast of India.</title>
        <authorList>
            <person name="Iniyan A.M."/>
            <person name="Wink J."/>
            <person name="Ramprasad E."/>
            <person name="Ramana C.V."/>
            <person name="Bunk B."/>
            <person name="Sproer C."/>
            <person name="Joseph F.-J.R.S."/>
            <person name="Vincent S.G.P."/>
        </authorList>
    </citation>
    <scope>NUCLEOTIDE SEQUENCE [LARGE SCALE GENOMIC DNA]</scope>
    <source>
        <strain evidence="5 6">ICN19</strain>
    </source>
</reference>
<proteinExistence type="inferred from homology"/>
<dbReference type="InterPro" id="IPR057326">
    <property type="entry name" value="KR_dom"/>
</dbReference>
<name>A0A5R9E631_9ACTN</name>
<dbReference type="InterPro" id="IPR002347">
    <property type="entry name" value="SDR_fam"/>
</dbReference>
<accession>A0A5R9E631</accession>
<dbReference type="GO" id="GO:0016491">
    <property type="term" value="F:oxidoreductase activity"/>
    <property type="evidence" value="ECO:0007669"/>
    <property type="project" value="UniProtKB-KW"/>
</dbReference>
<dbReference type="PANTHER" id="PTHR43391">
    <property type="entry name" value="RETINOL DEHYDROGENASE-RELATED"/>
    <property type="match status" value="1"/>
</dbReference>
<dbReference type="PRINTS" id="PR00081">
    <property type="entry name" value="GDHRDH"/>
</dbReference>
<gene>
    <name evidence="5" type="ORF">FEF34_21995</name>
</gene>
<evidence type="ECO:0000256" key="3">
    <source>
        <dbReference type="RuleBase" id="RU000363"/>
    </source>
</evidence>
<dbReference type="Proteomes" id="UP000305921">
    <property type="component" value="Unassembled WGS sequence"/>
</dbReference>
<comment type="similarity">
    <text evidence="1 3">Belongs to the short-chain dehydrogenases/reductases (SDR) family.</text>
</comment>
<sequence>MPPIIPACVCTHTMVKVCAHTRIRECASLHHSQGAFMNPSTTPKVVLITGTSSGIGLAAAVAAARAGWRTVATLRDPGRADALRKAAAEAGAELDIRQLDVVDEASVTAAVDGVIADHGRLDAVINNAGAGQLGTLENQTVADVRKVMEVNFFGVLNVSKAALPHLRATGGRLITVTSVGGVVGQPFNEAYCAAKFAVEGYMESLAPVAASVGVSVSVVEPGAVATEFVNNVGLDLEAEIAAAGPYAPALGAYVNRTVAQFLTGAQTQDEAAVAVLEALTADRPAFRLQTSDWARDFTGMKLNDLDGSAVLGTTGGWVA</sequence>
<keyword evidence="2" id="KW-0560">Oxidoreductase</keyword>
<dbReference type="EMBL" id="VAWE01000001">
    <property type="protein sequence ID" value="TLQ45336.1"/>
    <property type="molecule type" value="Genomic_DNA"/>
</dbReference>
<comment type="caution">
    <text evidence="5">The sequence shown here is derived from an EMBL/GenBank/DDBJ whole genome shotgun (WGS) entry which is preliminary data.</text>
</comment>
<dbReference type="OrthoDB" id="3178062at2"/>
<dbReference type="Pfam" id="PF00106">
    <property type="entry name" value="adh_short"/>
    <property type="match status" value="1"/>
</dbReference>